<dbReference type="FunFam" id="3.40.720.10:FF:000008">
    <property type="entry name" value="Alkaline phosphatase"/>
    <property type="match status" value="1"/>
</dbReference>
<evidence type="ECO:0000313" key="17">
    <source>
        <dbReference type="EMBL" id="JAC40873.1"/>
    </source>
</evidence>
<evidence type="ECO:0000256" key="15">
    <source>
        <dbReference type="RuleBase" id="RU003946"/>
    </source>
</evidence>
<evidence type="ECO:0000256" key="14">
    <source>
        <dbReference type="PIRSR" id="PIRSR601952-2"/>
    </source>
</evidence>
<evidence type="ECO:0000256" key="5">
    <source>
        <dbReference type="ARBA" id="ARBA00022622"/>
    </source>
</evidence>
<dbReference type="GO" id="GO:0004035">
    <property type="term" value="F:alkaline phosphatase activity"/>
    <property type="evidence" value="ECO:0007669"/>
    <property type="project" value="UniProtKB-EC"/>
</dbReference>
<evidence type="ECO:0000256" key="6">
    <source>
        <dbReference type="ARBA" id="ARBA00022723"/>
    </source>
</evidence>
<keyword evidence="12" id="KW-0449">Lipoprotein</keyword>
<evidence type="ECO:0000256" key="10">
    <source>
        <dbReference type="ARBA" id="ARBA00023136"/>
    </source>
</evidence>
<comment type="subcellular location">
    <subcellularLocation>
        <location evidence="1">Cell membrane</location>
        <topology evidence="1">Lipid-anchor</topology>
        <topology evidence="1">GPI-anchor</topology>
    </subcellularLocation>
</comment>
<feature type="binding site" evidence="14">
    <location>
        <position position="406"/>
    </location>
    <ligand>
        <name>Zn(2+)</name>
        <dbReference type="ChEBI" id="CHEBI:29105"/>
        <label>2</label>
    </ligand>
</feature>
<evidence type="ECO:0000256" key="4">
    <source>
        <dbReference type="ARBA" id="ARBA00022475"/>
    </source>
</evidence>
<accession>A0A034VH47</accession>
<feature type="binding site" evidence="14">
    <location>
        <position position="203"/>
    </location>
    <ligand>
        <name>Mg(2+)</name>
        <dbReference type="ChEBI" id="CHEBI:18420"/>
    </ligand>
</feature>
<gene>
    <name evidence="17" type="primary">PPB</name>
</gene>
<feature type="binding site" evidence="14">
    <location>
        <position position="365"/>
    </location>
    <ligand>
        <name>Zn(2+)</name>
        <dbReference type="ChEBI" id="CHEBI:29105"/>
        <label>2</label>
    </ligand>
</feature>
<dbReference type="InterPro" id="IPR017850">
    <property type="entry name" value="Alkaline_phosphatase_core_sf"/>
</dbReference>
<keyword evidence="4" id="KW-1003">Cell membrane</keyword>
<evidence type="ECO:0000256" key="13">
    <source>
        <dbReference type="PIRSR" id="PIRSR601952-1"/>
    </source>
</evidence>
<organism evidence="17">
    <name type="scientific">Bactrocera dorsalis</name>
    <name type="common">Oriental fruit fly</name>
    <name type="synonym">Dacus dorsalis</name>
    <dbReference type="NCBI Taxonomy" id="27457"/>
    <lineage>
        <taxon>Eukaryota</taxon>
        <taxon>Metazoa</taxon>
        <taxon>Ecdysozoa</taxon>
        <taxon>Arthropoda</taxon>
        <taxon>Hexapoda</taxon>
        <taxon>Insecta</taxon>
        <taxon>Pterygota</taxon>
        <taxon>Neoptera</taxon>
        <taxon>Endopterygota</taxon>
        <taxon>Diptera</taxon>
        <taxon>Brachycera</taxon>
        <taxon>Muscomorpha</taxon>
        <taxon>Tephritoidea</taxon>
        <taxon>Tephritidae</taxon>
        <taxon>Bactrocera</taxon>
        <taxon>Bactrocera</taxon>
    </lineage>
</organism>
<feature type="chain" id="PRO_5001557036" description="alkaline phosphatase" evidence="16">
    <location>
        <begin position="21"/>
        <end position="526"/>
    </location>
</feature>
<dbReference type="PANTHER" id="PTHR11596:SF91">
    <property type="entry name" value="ALKALINE PHOSPHATASE-RELATED"/>
    <property type="match status" value="1"/>
</dbReference>
<dbReference type="GO" id="GO:0005886">
    <property type="term" value="C:plasma membrane"/>
    <property type="evidence" value="ECO:0007669"/>
    <property type="project" value="UniProtKB-SubCell"/>
</dbReference>
<comment type="cofactor">
    <cofactor evidence="14">
        <name>Mg(2+)</name>
        <dbReference type="ChEBI" id="CHEBI:18420"/>
    </cofactor>
    <text evidence="14">Binds 1 Mg(2+) ion.</text>
</comment>
<feature type="active site" description="Phosphoserine intermediate" evidence="13">
    <location>
        <position position="140"/>
    </location>
</feature>
<dbReference type="Gene3D" id="3.40.720.10">
    <property type="entry name" value="Alkaline Phosphatase, subunit A"/>
    <property type="match status" value="1"/>
</dbReference>
<protein>
    <recommendedName>
        <fullName evidence="3">alkaline phosphatase</fullName>
        <ecNumber evidence="3">3.1.3.1</ecNumber>
    </recommendedName>
</protein>
<keyword evidence="5" id="KW-0336">GPI-anchor</keyword>
<dbReference type="EC" id="3.1.3.1" evidence="3"/>
<evidence type="ECO:0000256" key="16">
    <source>
        <dbReference type="SAM" id="SignalP"/>
    </source>
</evidence>
<keyword evidence="7" id="KW-0378">Hydrolase</keyword>
<keyword evidence="6 14" id="KW-0479">Metal-binding</keyword>
<evidence type="ECO:0000256" key="3">
    <source>
        <dbReference type="ARBA" id="ARBA00012647"/>
    </source>
</evidence>
<dbReference type="GO" id="GO:0098552">
    <property type="term" value="C:side of membrane"/>
    <property type="evidence" value="ECO:0007669"/>
    <property type="project" value="UniProtKB-KW"/>
</dbReference>
<keyword evidence="10" id="KW-0472">Membrane</keyword>
<dbReference type="InterPro" id="IPR001952">
    <property type="entry name" value="Alkaline_phosphatase"/>
</dbReference>
<keyword evidence="9 14" id="KW-0460">Magnesium</keyword>
<comment type="cofactor">
    <cofactor evidence="14">
        <name>Zn(2+)</name>
        <dbReference type="ChEBI" id="CHEBI:29105"/>
    </cofactor>
    <text evidence="14">Binds 2 Zn(2+) ions.</text>
</comment>
<dbReference type="SUPFAM" id="SSF53649">
    <property type="entry name" value="Alkaline phosphatase-like"/>
    <property type="match status" value="1"/>
</dbReference>
<evidence type="ECO:0000256" key="7">
    <source>
        <dbReference type="ARBA" id="ARBA00022801"/>
    </source>
</evidence>
<feature type="signal peptide" evidence="16">
    <location>
        <begin position="1"/>
        <end position="20"/>
    </location>
</feature>
<feature type="binding site" evidence="14">
    <location>
        <position position="407"/>
    </location>
    <ligand>
        <name>Zn(2+)</name>
        <dbReference type="ChEBI" id="CHEBI:29105"/>
        <label>2</label>
    </ligand>
</feature>
<feature type="binding site" evidence="14">
    <location>
        <position position="482"/>
    </location>
    <ligand>
        <name>Zn(2+)</name>
        <dbReference type="ChEBI" id="CHEBI:29105"/>
        <label>2</label>
    </ligand>
</feature>
<evidence type="ECO:0000256" key="11">
    <source>
        <dbReference type="ARBA" id="ARBA00023180"/>
    </source>
</evidence>
<evidence type="ECO:0000256" key="9">
    <source>
        <dbReference type="ARBA" id="ARBA00022842"/>
    </source>
</evidence>
<dbReference type="AlphaFoldDB" id="A0A034VH47"/>
<feature type="binding site" evidence="14">
    <location>
        <position position="205"/>
    </location>
    <ligand>
        <name>Mg(2+)</name>
        <dbReference type="ChEBI" id="CHEBI:18420"/>
    </ligand>
</feature>
<feature type="binding site" evidence="14">
    <location>
        <position position="90"/>
    </location>
    <ligand>
        <name>Zn(2+)</name>
        <dbReference type="ChEBI" id="CHEBI:29105"/>
        <label>2</label>
    </ligand>
</feature>
<evidence type="ECO:0000256" key="1">
    <source>
        <dbReference type="ARBA" id="ARBA00004609"/>
    </source>
</evidence>
<comment type="similarity">
    <text evidence="2 15">Belongs to the alkaline phosphatase family.</text>
</comment>
<evidence type="ECO:0000256" key="8">
    <source>
        <dbReference type="ARBA" id="ARBA00022833"/>
    </source>
</evidence>
<dbReference type="PANTHER" id="PTHR11596">
    <property type="entry name" value="ALKALINE PHOSPHATASE"/>
    <property type="match status" value="1"/>
</dbReference>
<dbReference type="EMBL" id="GAKP01018079">
    <property type="protein sequence ID" value="JAC40873.1"/>
    <property type="molecule type" value="Transcribed_RNA"/>
</dbReference>
<dbReference type="Pfam" id="PF00245">
    <property type="entry name" value="Alk_phosphatase"/>
    <property type="match status" value="1"/>
</dbReference>
<dbReference type="CDD" id="cd16012">
    <property type="entry name" value="ALP"/>
    <property type="match status" value="1"/>
</dbReference>
<dbReference type="SMART" id="SM00098">
    <property type="entry name" value="alkPPc"/>
    <property type="match status" value="1"/>
</dbReference>
<sequence>MMKFATSFIILLTLMVTAKADVDPHDFFHRATQSRANMFASGMVTDNSAVPVEELDPNFWRKSANDEINKRLADKPNTNIAKNIIFFLGDGMSLTTVTSARILKGQREGKPGEESQLSFEKFPYTGLSRTYCANAQVPDSACTSTAYLTGVKTNILSLGIGPSVNYNDCEGSMDPANDLTSLYDWAQAAGKSTGFITTTTLTHASPSGGYAHVANRMWECDTDVRNYLGDDYTSDCIDMATQLVTEEPGRKLDFIMGGGIGKFLPKTMIDPFGNPGERSDGKNLLSEWQRRHDGGVFVSSRKQMNAINIEQTTSVLGIFQSKLMNYHLHATESEPTLAEMTETAIKFLRKNDNGYFVFIEGGLIDYGNHANKPGLSLDETLEFAKAIELARNMTDPEDTLIVVTSDHAHPLSISGYPERGNDILNINKIGYDKSGVHYATLNYAAGPQQYLDEYGNRIELEGQFGDPDFVFPSYISANDGVHGGDDVGVFASGPWEHLFRGVLQQNTLPHIMAYAACIGDGAKACD</sequence>
<feature type="binding site" evidence="14">
    <location>
        <position position="369"/>
    </location>
    <ligand>
        <name>Zn(2+)</name>
        <dbReference type="ChEBI" id="CHEBI:29105"/>
        <label>2</label>
    </ligand>
</feature>
<dbReference type="GO" id="GO:0046872">
    <property type="term" value="F:metal ion binding"/>
    <property type="evidence" value="ECO:0007669"/>
    <property type="project" value="UniProtKB-KW"/>
</dbReference>
<name>A0A034VH47_BACDO</name>
<keyword evidence="8 14" id="KW-0862">Zinc</keyword>
<proteinExistence type="inferred from homology"/>
<keyword evidence="16" id="KW-0732">Signal</keyword>
<reference evidence="17" key="1">
    <citation type="journal article" date="2014" name="BMC Genomics">
        <title>Characterizing the developmental transcriptome of the oriental fruit fly, Bactrocera dorsalis (Diptera: Tephritidae) through comparative genomic analysis with Drosophila melanogaster utilizing modENCODE datasets.</title>
        <authorList>
            <person name="Geib S.M."/>
            <person name="Calla B."/>
            <person name="Hall B."/>
            <person name="Hou S."/>
            <person name="Manoukis N.C."/>
        </authorList>
    </citation>
    <scope>NUCLEOTIDE SEQUENCE</scope>
    <source>
        <strain evidence="17">Punador</strain>
    </source>
</reference>
<keyword evidence="11" id="KW-0325">Glycoprotein</keyword>
<feature type="binding site" evidence="14">
    <location>
        <position position="90"/>
    </location>
    <ligand>
        <name>Mg(2+)</name>
        <dbReference type="ChEBI" id="CHEBI:18420"/>
    </ligand>
</feature>
<feature type="binding site" evidence="14">
    <location>
        <position position="360"/>
    </location>
    <ligand>
        <name>Mg(2+)</name>
        <dbReference type="ChEBI" id="CHEBI:18420"/>
    </ligand>
</feature>
<evidence type="ECO:0000256" key="2">
    <source>
        <dbReference type="ARBA" id="ARBA00005984"/>
    </source>
</evidence>
<dbReference type="OrthoDB" id="5818554at2759"/>
<dbReference type="PRINTS" id="PR00113">
    <property type="entry name" value="ALKPHPHTASE"/>
</dbReference>
<evidence type="ECO:0000256" key="12">
    <source>
        <dbReference type="ARBA" id="ARBA00023288"/>
    </source>
</evidence>